<dbReference type="SUPFAM" id="SSF52540">
    <property type="entry name" value="P-loop containing nucleoside triphosphate hydrolases"/>
    <property type="match status" value="1"/>
</dbReference>
<comment type="caution">
    <text evidence="2">The sequence shown here is derived from an EMBL/GenBank/DDBJ whole genome shotgun (WGS) entry which is preliminary data.</text>
</comment>
<dbReference type="InterPro" id="IPR027417">
    <property type="entry name" value="P-loop_NTPase"/>
</dbReference>
<feature type="region of interest" description="Disordered" evidence="1">
    <location>
        <begin position="1142"/>
        <end position="1175"/>
    </location>
</feature>
<sequence length="1175" mass="131381">MLPWAYSRRRRSWHSGSDCLEDIQEPAPRRLRFSPPELTDVLFEVHSDFHVQSCQRKGALSAFLDQQNKPEPGHRAKHYAFSFDRFQSWAAQWAADLNVNQWVLSLDGSSFNFEEESSWQLALIGVNHLLEQADPRSCPRNPVVTIAPLPSRFLKNSPLMTGGSHFSQQRKQLTIEGETGASSSGKVTTSSGEESDSECKSISSQKDIFSDEESGFGGNDSEFPESSDSENESASDEGSEEDEEDDAESNSNPSKDGSPNLITNRSPIDKAQEDIEQVGAGHEEDNFLTDERNDHVQYPEGDVLSASPTTSIEEGDIRAPSSNLIPAIVESQVQTSTTTATKPSREEESNGVLEMDIDLSSNEEESSCDEEFDDDMEEECIGDERIAPAQQLLFKQPFLTQKRWAEVCTVLDHPIEKRDEGKLLLGTNQSLRIHQMAFIVRAMKAHRVAEELNGLLLADNVGLGKSICALGLFAVTSLALLNLRHARQYPEKHLPRDEKRRGLKCPSGNMYGIQCVCIPEGITHDYVQHLVYGPSVFAVPASNLDAWARRVSVYFKRTFRARGSTVDEELVEPLYYRETGQINPIPLEGKEKAVQKTDLVALPKVSSSQKRIAKKTRGEAKQNDSKPIMYQEACATFGNAGSLYFKAPLIGKAQFRYLILLSFTALGRQTSALARVFGVQTALPNQEKTNVAMKGKGHPDSSIRVIIPFAISVNLFFFDESHSVTSRDTQLFNSFEDIKRLSGISPRKQPKWYFMTATPFSHSPNDIHSCLRLLIGNRDVKKRILHELPNFATRFRRLQPKKSTGTKRQLTNGDDTTTQFAQDFAKFVRPFTVARDWGSPYLDTCLHDIRPGIKHHVVEVSVPQGLAKAVERLGARCRKQLTVLRAEKRRDLHLEEVTGIKIFTQFFSASIAPGLAAILERENGHLLPTSVRRVDEDFRLGEAGILRKTLHFHRGHEWAEKLTEIIKTAHGGGKDQGNAKGDSTPNSDGPCHILLVAQTPVLVGLIVRFIEEDPELKNITRAKRIFQSVTPKPAGRDTLLRSIEKEAAESDRTYILVTTPRLIGVGVDIVFCSYVVQFGEIFSNREREQLIGRVNRPGQRLTVHHWHIMSTHHAHALVRERNNGRSVMLSEHGLVDEGVESEEVALGQDPEEAPLVNPLVIPLDEDEDEDELTQS</sequence>
<gene>
    <name evidence="2" type="ORF">CRHIZ90672A_00009623</name>
</gene>
<dbReference type="Gene3D" id="3.40.50.300">
    <property type="entry name" value="P-loop containing nucleotide triphosphate hydrolases"/>
    <property type="match status" value="2"/>
</dbReference>
<keyword evidence="3" id="KW-1185">Reference proteome</keyword>
<evidence type="ECO:0000313" key="2">
    <source>
        <dbReference type="EMBL" id="CAH0026100.1"/>
    </source>
</evidence>
<feature type="compositionally biased region" description="Polar residues" evidence="1">
    <location>
        <begin position="180"/>
        <end position="192"/>
    </location>
</feature>
<feature type="compositionally biased region" description="Basic and acidic residues" evidence="1">
    <location>
        <begin position="281"/>
        <end position="297"/>
    </location>
</feature>
<feature type="compositionally biased region" description="Acidic residues" evidence="1">
    <location>
        <begin position="1163"/>
        <end position="1175"/>
    </location>
</feature>
<dbReference type="CDD" id="cd18785">
    <property type="entry name" value="SF2_C"/>
    <property type="match status" value="1"/>
</dbReference>
<reference evidence="2" key="1">
    <citation type="submission" date="2021-10" db="EMBL/GenBank/DDBJ databases">
        <authorList>
            <person name="Piombo E."/>
        </authorList>
    </citation>
    <scope>NUCLEOTIDE SEQUENCE</scope>
</reference>
<evidence type="ECO:0000256" key="1">
    <source>
        <dbReference type="SAM" id="MobiDB-lite"/>
    </source>
</evidence>
<dbReference type="AlphaFoldDB" id="A0A9N9VPM7"/>
<proteinExistence type="predicted"/>
<evidence type="ECO:0000313" key="3">
    <source>
        <dbReference type="Proteomes" id="UP000696573"/>
    </source>
</evidence>
<feature type="compositionally biased region" description="Polar residues" evidence="1">
    <location>
        <begin position="332"/>
        <end position="342"/>
    </location>
</feature>
<feature type="compositionally biased region" description="Acidic residues" evidence="1">
    <location>
        <begin position="222"/>
        <end position="248"/>
    </location>
</feature>
<protein>
    <submittedName>
        <fullName evidence="2">Uncharacterized protein</fullName>
    </submittedName>
</protein>
<feature type="region of interest" description="Disordered" evidence="1">
    <location>
        <begin position="158"/>
        <end position="316"/>
    </location>
</feature>
<name>A0A9N9VPM7_9HYPO</name>
<dbReference type="Proteomes" id="UP000696573">
    <property type="component" value="Unassembled WGS sequence"/>
</dbReference>
<dbReference type="EMBL" id="CABFNQ020000717">
    <property type="protein sequence ID" value="CAH0026100.1"/>
    <property type="molecule type" value="Genomic_DNA"/>
</dbReference>
<feature type="region of interest" description="Disordered" evidence="1">
    <location>
        <begin position="332"/>
        <end position="367"/>
    </location>
</feature>
<accession>A0A9N9VPM7</accession>
<feature type="compositionally biased region" description="Polar residues" evidence="1">
    <location>
        <begin position="255"/>
        <end position="266"/>
    </location>
</feature>
<dbReference type="OrthoDB" id="5139665at2759"/>
<organism evidence="2 3">
    <name type="scientific">Clonostachys rhizophaga</name>
    <dbReference type="NCBI Taxonomy" id="160324"/>
    <lineage>
        <taxon>Eukaryota</taxon>
        <taxon>Fungi</taxon>
        <taxon>Dikarya</taxon>
        <taxon>Ascomycota</taxon>
        <taxon>Pezizomycotina</taxon>
        <taxon>Sordariomycetes</taxon>
        <taxon>Hypocreomycetidae</taxon>
        <taxon>Hypocreales</taxon>
        <taxon>Bionectriaceae</taxon>
        <taxon>Clonostachys</taxon>
    </lineage>
</organism>
<feature type="compositionally biased region" description="Acidic residues" evidence="1">
    <location>
        <begin position="355"/>
        <end position="367"/>
    </location>
</feature>